<dbReference type="RefSeq" id="WP_368504307.1">
    <property type="nucleotide sequence ID" value="NZ_CP162551.1"/>
</dbReference>
<sequence>MSNMIDQFSSWLEKRKGHTLSIQKGEHETGKKEVMDIDLVSIQLDSVSLRESEQASIDDYIPNKEIILHGTGQVHGDEKDSPLPEDCFEIPVDDSFQFQGEGADVQVHTDKAIYRISSQ</sequence>
<reference evidence="1" key="1">
    <citation type="submission" date="2024-07" db="EMBL/GenBank/DDBJ databases">
        <title>Identification and characteristics of an arsenic-resistant bacterial isolate, which belongs to a novel species.</title>
        <authorList>
            <person name="Juszczyk A."/>
            <person name="Kowalczyk A."/>
            <person name="Was K."/>
            <person name="Kosowicz W."/>
            <person name="Budzyn A."/>
            <person name="Latowski D."/>
        </authorList>
    </citation>
    <scope>NUCLEOTIDE SEQUENCE</scope>
    <source>
        <strain evidence="1">As8PL</strain>
    </source>
</reference>
<accession>A0AB39BT49</accession>
<protein>
    <submittedName>
        <fullName evidence="1">Uncharacterized protein</fullName>
    </submittedName>
</protein>
<dbReference type="InterPro" id="IPR058926">
    <property type="entry name" value="YmzB-like"/>
</dbReference>
<organism evidence="1">
    <name type="scientific">Alkalihalophilus sp. As8PL</name>
    <dbReference type="NCBI Taxonomy" id="3237103"/>
    <lineage>
        <taxon>Bacteria</taxon>
        <taxon>Bacillati</taxon>
        <taxon>Bacillota</taxon>
        <taxon>Bacilli</taxon>
        <taxon>Bacillales</taxon>
        <taxon>Bacillaceae</taxon>
        <taxon>Alkalihalophilus</taxon>
    </lineage>
</organism>
<dbReference type="AlphaFoldDB" id="A0AB39BT49"/>
<proteinExistence type="predicted"/>
<gene>
    <name evidence="1" type="ORF">AB3N04_20020</name>
</gene>
<dbReference type="Pfam" id="PF25846">
    <property type="entry name" value="YmzB"/>
    <property type="match status" value="1"/>
</dbReference>
<name>A0AB39BT49_9BACI</name>
<dbReference type="EMBL" id="CP162551">
    <property type="protein sequence ID" value="XDI36928.1"/>
    <property type="molecule type" value="Genomic_DNA"/>
</dbReference>
<evidence type="ECO:0000313" key="1">
    <source>
        <dbReference type="EMBL" id="XDI36928.1"/>
    </source>
</evidence>